<accession>A0AC35EVL3</accession>
<protein>
    <submittedName>
        <fullName evidence="2">Uncharacterized protein</fullName>
    </submittedName>
</protein>
<sequence>KFFALRAYFLNRSTIYIPAKPRIPVLLALKEFFNDAEFEVKPHMPIIVNICYCEILKRFIVYEMKKCDGIDDLQATLTPDNYHEVNLSPVFACPGFFIFGKNGLIHDKYGELSEFYYLNYGTTSIFIGSNEFYSPYLHYCLIYALDKNETYKIGHWYKLTIDSLNDETYVAIVNAELVEDYGHVPSKKNGSNYEFLVKVSIQRCNIFNFLAAPFLGAIGMNEADSEKCFNGGKEFHACSIFFPAAKEVPEHRPQIRPIFIQCFKDINNGMKAGNFK</sequence>
<name>A0AC35EVL3_9BILA</name>
<proteinExistence type="predicted"/>
<dbReference type="Proteomes" id="UP000887580">
    <property type="component" value="Unplaced"/>
</dbReference>
<dbReference type="WBParaSite" id="PS1159_v2.g11141.t1">
    <property type="protein sequence ID" value="PS1159_v2.g11141.t1"/>
    <property type="gene ID" value="PS1159_v2.g11141"/>
</dbReference>
<evidence type="ECO:0000313" key="1">
    <source>
        <dbReference type="Proteomes" id="UP000887580"/>
    </source>
</evidence>
<evidence type="ECO:0000313" key="2">
    <source>
        <dbReference type="WBParaSite" id="PS1159_v2.g11141.t1"/>
    </source>
</evidence>
<reference evidence="2" key="1">
    <citation type="submission" date="2022-11" db="UniProtKB">
        <authorList>
            <consortium name="WormBaseParasite"/>
        </authorList>
    </citation>
    <scope>IDENTIFICATION</scope>
</reference>
<organism evidence="1 2">
    <name type="scientific">Panagrolaimus sp. PS1159</name>
    <dbReference type="NCBI Taxonomy" id="55785"/>
    <lineage>
        <taxon>Eukaryota</taxon>
        <taxon>Metazoa</taxon>
        <taxon>Ecdysozoa</taxon>
        <taxon>Nematoda</taxon>
        <taxon>Chromadorea</taxon>
        <taxon>Rhabditida</taxon>
        <taxon>Tylenchina</taxon>
        <taxon>Panagrolaimomorpha</taxon>
        <taxon>Panagrolaimoidea</taxon>
        <taxon>Panagrolaimidae</taxon>
        <taxon>Panagrolaimus</taxon>
    </lineage>
</organism>